<gene>
    <name evidence="1" type="ORF">FKW44_009627</name>
</gene>
<proteinExistence type="predicted"/>
<reference evidence="2" key="1">
    <citation type="submission" date="2021-01" db="EMBL/GenBank/DDBJ databases">
        <title>Caligus Genome Assembly.</title>
        <authorList>
            <person name="Gallardo-Escarate C."/>
        </authorList>
    </citation>
    <scope>NUCLEOTIDE SEQUENCE [LARGE SCALE GENOMIC DNA]</scope>
</reference>
<dbReference type="AlphaFoldDB" id="A0A7T8HFF6"/>
<protein>
    <submittedName>
        <fullName evidence="1">Uncharacterized protein</fullName>
    </submittedName>
</protein>
<dbReference type="EMBL" id="CP045895">
    <property type="protein sequence ID" value="QQP49098.1"/>
    <property type="molecule type" value="Genomic_DNA"/>
</dbReference>
<evidence type="ECO:0000313" key="2">
    <source>
        <dbReference type="Proteomes" id="UP000595437"/>
    </source>
</evidence>
<dbReference type="Proteomes" id="UP000595437">
    <property type="component" value="Chromosome 6"/>
</dbReference>
<keyword evidence="2" id="KW-1185">Reference proteome</keyword>
<name>A0A7T8HFF6_CALRO</name>
<sequence>MCQLIKHTEFQSSMTRVYPLEIVCAGGEQLPGEHECSEQQVFDEYKDVLPILKHGDVV</sequence>
<accession>A0A7T8HFF6</accession>
<organism evidence="1 2">
    <name type="scientific">Caligus rogercresseyi</name>
    <name type="common">Sea louse</name>
    <dbReference type="NCBI Taxonomy" id="217165"/>
    <lineage>
        <taxon>Eukaryota</taxon>
        <taxon>Metazoa</taxon>
        <taxon>Ecdysozoa</taxon>
        <taxon>Arthropoda</taxon>
        <taxon>Crustacea</taxon>
        <taxon>Multicrustacea</taxon>
        <taxon>Hexanauplia</taxon>
        <taxon>Copepoda</taxon>
        <taxon>Siphonostomatoida</taxon>
        <taxon>Caligidae</taxon>
        <taxon>Caligus</taxon>
    </lineage>
</organism>
<evidence type="ECO:0000313" key="1">
    <source>
        <dbReference type="EMBL" id="QQP49098.1"/>
    </source>
</evidence>